<protein>
    <submittedName>
        <fullName evidence="2">NDP-hexose 2,3-dehydratase</fullName>
    </submittedName>
</protein>
<reference evidence="2 3" key="1">
    <citation type="submission" date="2021-01" db="EMBL/GenBank/DDBJ databases">
        <title>Whole genome shotgun sequence of Verrucosispora andamanensis NBRC 109075.</title>
        <authorList>
            <person name="Komaki H."/>
            <person name="Tamura T."/>
        </authorList>
    </citation>
    <scope>NUCLEOTIDE SEQUENCE [LARGE SCALE GENOMIC DNA]</scope>
    <source>
        <strain evidence="2 3">NBRC 109075</strain>
    </source>
</reference>
<evidence type="ECO:0000313" key="2">
    <source>
        <dbReference type="EMBL" id="GIJ11084.1"/>
    </source>
</evidence>
<keyword evidence="3" id="KW-1185">Reference proteome</keyword>
<dbReference type="InterPro" id="IPR005212">
    <property type="entry name" value="EvaA-like"/>
</dbReference>
<dbReference type="EMBL" id="BOOZ01000026">
    <property type="protein sequence ID" value="GIJ11084.1"/>
    <property type="molecule type" value="Genomic_DNA"/>
</dbReference>
<comment type="caution">
    <text evidence="2">The sequence shown here is derived from an EMBL/GenBank/DDBJ whole genome shotgun (WGS) entry which is preliminary data.</text>
</comment>
<organism evidence="2 3">
    <name type="scientific">Micromonospora andamanensis</name>
    <dbReference type="NCBI Taxonomy" id="1287068"/>
    <lineage>
        <taxon>Bacteria</taxon>
        <taxon>Bacillati</taxon>
        <taxon>Actinomycetota</taxon>
        <taxon>Actinomycetes</taxon>
        <taxon>Micromonosporales</taxon>
        <taxon>Micromonosporaceae</taxon>
        <taxon>Micromonospora</taxon>
    </lineage>
</organism>
<accession>A0ABQ4HZM2</accession>
<feature type="domain" description="dTDP-4-dehydro-6-deoxy-alpha-D-glucopyranose 2,3-dehydratase" evidence="1">
    <location>
        <begin position="233"/>
        <end position="434"/>
    </location>
</feature>
<evidence type="ECO:0000313" key="3">
    <source>
        <dbReference type="Proteomes" id="UP000647017"/>
    </source>
</evidence>
<name>A0ABQ4HZM2_9ACTN</name>
<gene>
    <name evidence="2" type="ORF">Van01_42980</name>
</gene>
<dbReference type="Proteomes" id="UP000647017">
    <property type="component" value="Unassembled WGS sequence"/>
</dbReference>
<dbReference type="Pfam" id="PF03559">
    <property type="entry name" value="Hexose_dehydrat"/>
    <property type="match status" value="2"/>
</dbReference>
<evidence type="ECO:0000259" key="1">
    <source>
        <dbReference type="Pfam" id="PF03559"/>
    </source>
</evidence>
<sequence>MTGYAMFDDMSQFHAWLAERELANEYRVSVTSLDSLDGWRTDPETGNIHHHSGRFFSVIGVNVDADSRTPAAWSQPIILQPEIGILGILAKRVDGTTYCLMQAKMEPGNINLLQLSPTVQATRSNFTRVHGGSAVPYLEYFRTPRRGRPVFDSLQSEQGSWFLGKRNRNMIVEVEEEVPVGENFCWLSTGQLAELMRIPNLVNMDARTVLSGVSFLTGDRHQRDGEARHPLGHILSWFTEVKSQQQLKRSIVPLRELPDWKRSRGTIHRLDGRHFSVIGVDVRASDREVRSWSQPMFRPSARGVIAFLGRHFDGTFHVLVHARTEAGTADVVEMGPTVACIPDNYAGAVDAERPRYLDVVLGASPSQLLVDILHSEEGGRFYHAENRYLVIDVGEDFPAEPPYGYCWLTVDQLAGFIRYGNHVNVGARCLLSCMTDLISQEATP</sequence>
<dbReference type="Gene3D" id="3.90.79.40">
    <property type="entry name" value="EvaA sugar 2,3-dehydratase subunit"/>
    <property type="match status" value="2"/>
</dbReference>
<dbReference type="InterPro" id="IPR038153">
    <property type="entry name" value="EvaA-like_sf"/>
</dbReference>
<proteinExistence type="predicted"/>
<feature type="domain" description="dTDP-4-dehydro-6-deoxy-alpha-D-glucopyranose 2,3-dehydratase" evidence="1">
    <location>
        <begin position="11"/>
        <end position="212"/>
    </location>
</feature>